<evidence type="ECO:0000313" key="2">
    <source>
        <dbReference type="EMBL" id="XDV55711.1"/>
    </source>
</evidence>
<dbReference type="AlphaFoldDB" id="A0AB39XE89"/>
<accession>A0AB39XE89</accession>
<protein>
    <submittedName>
        <fullName evidence="2">Uncharacterized protein</fullName>
    </submittedName>
</protein>
<evidence type="ECO:0000256" key="1">
    <source>
        <dbReference type="SAM" id="Coils"/>
    </source>
</evidence>
<proteinExistence type="predicted"/>
<feature type="coiled-coil region" evidence="1">
    <location>
        <begin position="25"/>
        <end position="65"/>
    </location>
</feature>
<name>A0AB39XE89_9BRAD</name>
<sequence>MKKIASIFAVVSFVGFLVWQIPQYLETQRRERELLLEQQKQAEAAKTAEAARKALEEKKQRDEGRAAVSQASDERLKSLVRDCRQKIGEKIATTGSKPSFAVYFPDYDADDLRNLTAMDSAMNASTGRPSVILNKDDHETRQIAALRRYPVEISIVAESASDTFSGVKRWAAEYRCTLDGLSVKTVTREGPLYFF</sequence>
<keyword evidence="1" id="KW-0175">Coiled coil</keyword>
<dbReference type="EMBL" id="CP165734">
    <property type="protein sequence ID" value="XDV55711.1"/>
    <property type="molecule type" value="Genomic_DNA"/>
</dbReference>
<gene>
    <name evidence="2" type="ORF">AB8Z38_23515</name>
</gene>
<dbReference type="RefSeq" id="WP_369720157.1">
    <property type="nucleotide sequence ID" value="NZ_CP165734.1"/>
</dbReference>
<organism evidence="2">
    <name type="scientific">Bradyrhizobium sp. LLZ17</name>
    <dbReference type="NCBI Taxonomy" id="3239388"/>
    <lineage>
        <taxon>Bacteria</taxon>
        <taxon>Pseudomonadati</taxon>
        <taxon>Pseudomonadota</taxon>
        <taxon>Alphaproteobacteria</taxon>
        <taxon>Hyphomicrobiales</taxon>
        <taxon>Nitrobacteraceae</taxon>
        <taxon>Bradyrhizobium</taxon>
    </lineage>
</organism>
<reference evidence="2" key="1">
    <citation type="submission" date="2024-08" db="EMBL/GenBank/DDBJ databases">
        <authorList>
            <person name="Chaddad Z."/>
            <person name="Lamrabet M."/>
            <person name="Bouhnik O."/>
            <person name="Alami S."/>
            <person name="Wipf D."/>
            <person name="Courty P.E."/>
            <person name="Missbah El Idrissi M."/>
        </authorList>
    </citation>
    <scope>NUCLEOTIDE SEQUENCE</scope>
    <source>
        <strain evidence="2">LLZ17</strain>
    </source>
</reference>